<dbReference type="PANTHER" id="PTHR32024:SF4">
    <property type="entry name" value="KTR SYSTEM POTASSIUM UPTAKE PROTEIN D"/>
    <property type="match status" value="1"/>
</dbReference>
<dbReference type="AlphaFoldDB" id="A0A1G9H8S2"/>
<feature type="transmembrane region" description="Helical" evidence="8">
    <location>
        <begin position="413"/>
        <end position="433"/>
    </location>
</feature>
<dbReference type="RefSeq" id="WP_092987325.1">
    <property type="nucleotide sequence ID" value="NZ_FNFY01000021.1"/>
</dbReference>
<proteinExistence type="predicted"/>
<evidence type="ECO:0000256" key="2">
    <source>
        <dbReference type="ARBA" id="ARBA00022448"/>
    </source>
</evidence>
<keyword evidence="4 8" id="KW-0812">Transmembrane</keyword>
<keyword evidence="6" id="KW-0406">Ion transport</keyword>
<reference evidence="10" key="1">
    <citation type="submission" date="2016-10" db="EMBL/GenBank/DDBJ databases">
        <authorList>
            <person name="Varghese N."/>
            <person name="Submissions S."/>
        </authorList>
    </citation>
    <scope>NUCLEOTIDE SEQUENCE [LARGE SCALE GENOMIC DNA]</scope>
    <source>
        <strain evidence="10">CGMCC 1.8895</strain>
    </source>
</reference>
<evidence type="ECO:0000256" key="8">
    <source>
        <dbReference type="SAM" id="Phobius"/>
    </source>
</evidence>
<dbReference type="OrthoDB" id="9810952at2"/>
<dbReference type="EMBL" id="FNFY01000021">
    <property type="protein sequence ID" value="SDL09408.1"/>
    <property type="molecule type" value="Genomic_DNA"/>
</dbReference>
<dbReference type="GO" id="GO:0005886">
    <property type="term" value="C:plasma membrane"/>
    <property type="evidence" value="ECO:0007669"/>
    <property type="project" value="UniProtKB-SubCell"/>
</dbReference>
<feature type="transmembrane region" description="Helical" evidence="8">
    <location>
        <begin position="76"/>
        <end position="103"/>
    </location>
</feature>
<evidence type="ECO:0000313" key="9">
    <source>
        <dbReference type="EMBL" id="SDL09408.1"/>
    </source>
</evidence>
<evidence type="ECO:0000256" key="6">
    <source>
        <dbReference type="ARBA" id="ARBA00023065"/>
    </source>
</evidence>
<feature type="transmembrane region" description="Helical" evidence="8">
    <location>
        <begin position="355"/>
        <end position="376"/>
    </location>
</feature>
<dbReference type="Pfam" id="PF02386">
    <property type="entry name" value="TrkH"/>
    <property type="match status" value="1"/>
</dbReference>
<keyword evidence="10" id="KW-1185">Reference proteome</keyword>
<name>A0A1G9H8S2_9BACL</name>
<dbReference type="STRING" id="576118.SAMN05216216_12125"/>
<feature type="transmembrane region" description="Helical" evidence="8">
    <location>
        <begin position="20"/>
        <end position="39"/>
    </location>
</feature>
<evidence type="ECO:0000256" key="7">
    <source>
        <dbReference type="ARBA" id="ARBA00023136"/>
    </source>
</evidence>
<accession>A0A1G9H8S2</accession>
<keyword evidence="5 8" id="KW-1133">Transmembrane helix</keyword>
<evidence type="ECO:0000256" key="4">
    <source>
        <dbReference type="ARBA" id="ARBA00022692"/>
    </source>
</evidence>
<feature type="transmembrane region" description="Helical" evidence="8">
    <location>
        <begin position="314"/>
        <end position="334"/>
    </location>
</feature>
<evidence type="ECO:0000256" key="3">
    <source>
        <dbReference type="ARBA" id="ARBA00022475"/>
    </source>
</evidence>
<keyword evidence="7 8" id="KW-0472">Membrane</keyword>
<feature type="transmembrane region" description="Helical" evidence="8">
    <location>
        <begin position="196"/>
        <end position="215"/>
    </location>
</feature>
<feature type="transmembrane region" description="Helical" evidence="8">
    <location>
        <begin position="130"/>
        <end position="151"/>
    </location>
</feature>
<sequence length="452" mass="50175">MFRKMLARIKNYSPQRLIFFYYLIAVSAATLLLLIPVFYRVDYDTIEFIDVLFIASSALSVTGLSTMDIAETFTVPGYAVIMFIMNLGGVGIMAMGTMVWLILGQKIGLRERMQIMVDTNQYKISGGVKLIIDIIVLIFIIELLGAIYYFIVFLTGSGDFNYALMHSVFLSISATTNGGLDLFSTSLTGYDTAYHIQLPVMIQIVLGSIGYPVLIEVRNYLSRRRKHFRFSLFTKITTSTYGALFVVGAVMIFISEWQDYFKEYGITGAMMNSMFLSVTSRSGGLTTVPIEQLSEATQMFMSALMFIGASPSSAGGGIRTTTFAILLLFLISFSRGHSKIHAFKRNIARADIERAFAVISLAVFLVFAGVTSIVFIENGRFEVVHILFEVTSAFGTAGTSTGITEDLSALSKLIIIAFMFIGRIGFVSFIFFIGGRQKKHSHQFPEERIMVG</sequence>
<dbReference type="PANTHER" id="PTHR32024">
    <property type="entry name" value="TRK SYSTEM POTASSIUM UPTAKE PROTEIN TRKG-RELATED"/>
    <property type="match status" value="1"/>
</dbReference>
<evidence type="ECO:0000256" key="1">
    <source>
        <dbReference type="ARBA" id="ARBA00004651"/>
    </source>
</evidence>
<dbReference type="GO" id="GO:0030001">
    <property type="term" value="P:metal ion transport"/>
    <property type="evidence" value="ECO:0007669"/>
    <property type="project" value="UniProtKB-ARBA"/>
</dbReference>
<protein>
    <submittedName>
        <fullName evidence="9">Trk-type K+ transport system, membrane component</fullName>
    </submittedName>
</protein>
<dbReference type="Proteomes" id="UP000199008">
    <property type="component" value="Unassembled WGS sequence"/>
</dbReference>
<evidence type="ECO:0000256" key="5">
    <source>
        <dbReference type="ARBA" id="ARBA00022989"/>
    </source>
</evidence>
<comment type="subcellular location">
    <subcellularLocation>
        <location evidence="1">Cell membrane</location>
        <topology evidence="1">Multi-pass membrane protein</topology>
    </subcellularLocation>
</comment>
<dbReference type="InterPro" id="IPR003445">
    <property type="entry name" value="Cat_transpt"/>
</dbReference>
<evidence type="ECO:0000313" key="10">
    <source>
        <dbReference type="Proteomes" id="UP000199008"/>
    </source>
</evidence>
<keyword evidence="3" id="KW-1003">Cell membrane</keyword>
<dbReference type="GO" id="GO:0008324">
    <property type="term" value="F:monoatomic cation transmembrane transporter activity"/>
    <property type="evidence" value="ECO:0007669"/>
    <property type="project" value="InterPro"/>
</dbReference>
<feature type="transmembrane region" description="Helical" evidence="8">
    <location>
        <begin position="236"/>
        <end position="254"/>
    </location>
</feature>
<organism evidence="9 10">
    <name type="scientific">Lacicoccus qingdaonensis</name>
    <dbReference type="NCBI Taxonomy" id="576118"/>
    <lineage>
        <taxon>Bacteria</taxon>
        <taxon>Bacillati</taxon>
        <taxon>Bacillota</taxon>
        <taxon>Bacilli</taxon>
        <taxon>Bacillales</taxon>
        <taxon>Salinicoccaceae</taxon>
        <taxon>Lacicoccus</taxon>
    </lineage>
</organism>
<keyword evidence="2" id="KW-0813">Transport</keyword>
<gene>
    <name evidence="9" type="ORF">SAMN05216216_12125</name>
</gene>